<dbReference type="RefSeq" id="WP_156609072.1">
    <property type="nucleotide sequence ID" value="NZ_WPCU01000005.1"/>
</dbReference>
<feature type="signal peptide" evidence="8">
    <location>
        <begin position="1"/>
        <end position="38"/>
    </location>
</feature>
<evidence type="ECO:0000256" key="4">
    <source>
        <dbReference type="ARBA" id="ARBA00023110"/>
    </source>
</evidence>
<name>A0A6A9URS2_9ACTN</name>
<feature type="domain" description="PPIase FKBP-type" evidence="9">
    <location>
        <begin position="269"/>
        <end position="355"/>
    </location>
</feature>
<evidence type="ECO:0000256" key="5">
    <source>
        <dbReference type="ARBA" id="ARBA00023235"/>
    </source>
</evidence>
<protein>
    <recommendedName>
        <fullName evidence="3 6">peptidylprolyl isomerase</fullName>
        <ecNumber evidence="3 6">5.2.1.8</ecNumber>
    </recommendedName>
</protein>
<dbReference type="Pfam" id="PF00254">
    <property type="entry name" value="FKBP_C"/>
    <property type="match status" value="2"/>
</dbReference>
<comment type="catalytic activity">
    <reaction evidence="1 6">
        <text>[protein]-peptidylproline (omega=180) = [protein]-peptidylproline (omega=0)</text>
        <dbReference type="Rhea" id="RHEA:16237"/>
        <dbReference type="Rhea" id="RHEA-COMP:10747"/>
        <dbReference type="Rhea" id="RHEA-COMP:10748"/>
        <dbReference type="ChEBI" id="CHEBI:83833"/>
        <dbReference type="ChEBI" id="CHEBI:83834"/>
        <dbReference type="EC" id="5.2.1.8"/>
    </reaction>
</comment>
<dbReference type="PROSITE" id="PS50059">
    <property type="entry name" value="FKBP_PPIASE"/>
    <property type="match status" value="2"/>
</dbReference>
<keyword evidence="11" id="KW-1185">Reference proteome</keyword>
<accession>A0A6A9URS2</accession>
<feature type="domain" description="PPIase FKBP-type" evidence="9">
    <location>
        <begin position="126"/>
        <end position="215"/>
    </location>
</feature>
<organism evidence="10 11">
    <name type="scientific">Auraticoccus cholistanensis</name>
    <dbReference type="NCBI Taxonomy" id="2656650"/>
    <lineage>
        <taxon>Bacteria</taxon>
        <taxon>Bacillati</taxon>
        <taxon>Actinomycetota</taxon>
        <taxon>Actinomycetes</taxon>
        <taxon>Propionibacteriales</taxon>
        <taxon>Propionibacteriaceae</taxon>
        <taxon>Auraticoccus</taxon>
    </lineage>
</organism>
<dbReference type="Proteomes" id="UP000435304">
    <property type="component" value="Unassembled WGS sequence"/>
</dbReference>
<feature type="region of interest" description="Disordered" evidence="7">
    <location>
        <begin position="217"/>
        <end position="239"/>
    </location>
</feature>
<dbReference type="PANTHER" id="PTHR43811">
    <property type="entry name" value="FKBP-TYPE PEPTIDYL-PROLYL CIS-TRANS ISOMERASE FKPA"/>
    <property type="match status" value="1"/>
</dbReference>
<keyword evidence="5 6" id="KW-0413">Isomerase</keyword>
<proteinExistence type="inferred from homology"/>
<feature type="compositionally biased region" description="Low complexity" evidence="7">
    <location>
        <begin position="47"/>
        <end position="69"/>
    </location>
</feature>
<evidence type="ECO:0000313" key="10">
    <source>
        <dbReference type="EMBL" id="MVA75606.1"/>
    </source>
</evidence>
<reference evidence="10 11" key="1">
    <citation type="submission" date="2019-12" db="EMBL/GenBank/DDBJ databases">
        <title>Auraticoccus cholistani sp. nov., an actinomycete isolated from soil of Cholistan desert.</title>
        <authorList>
            <person name="Cheema M.T."/>
        </authorList>
    </citation>
    <scope>NUCLEOTIDE SEQUENCE [LARGE SCALE GENOMIC DNA]</scope>
    <source>
        <strain evidence="10 11">F435</strain>
    </source>
</reference>
<dbReference type="Gene3D" id="3.10.50.40">
    <property type="match status" value="2"/>
</dbReference>
<evidence type="ECO:0000313" key="11">
    <source>
        <dbReference type="Proteomes" id="UP000435304"/>
    </source>
</evidence>
<evidence type="ECO:0000256" key="8">
    <source>
        <dbReference type="SAM" id="SignalP"/>
    </source>
</evidence>
<dbReference type="SUPFAM" id="SSF54534">
    <property type="entry name" value="FKBP-like"/>
    <property type="match status" value="2"/>
</dbReference>
<evidence type="ECO:0000256" key="1">
    <source>
        <dbReference type="ARBA" id="ARBA00000971"/>
    </source>
</evidence>
<gene>
    <name evidence="10" type="ORF">GC722_06140</name>
</gene>
<sequence>MPESRTPPTLIRLRGAALRRRLTAAGAVAALVPLLALSACGSDEPEAAPAPSESATPSAAPSPSETATPSPSPTPEPVDPSSDLDEITVSGKAGEAPEVEVDAPWAVDQTRTKVLSEGDGAELAADGTAELDYVGVNARTGEVFDSSFERGQTAVFPLDQVVPGFSKGLEGQRVGSRVLIAMPGEDGYDASGGNPQAGIEVGDTLLFVVDVVATQLDGPEGTAVEPEEGLPEVSGPEDDPKITVPDGEAPGELVVQPLVEGEGKPVAAEDTITVNYRGVVWETGEVFDSSYEDGPQTGALSSLIPGWQQGLVDQPVGSRVLLVVPPDQGYPQGNQTPALEPGQTLVYVVDVLFTQAGQ</sequence>
<evidence type="ECO:0000259" key="9">
    <source>
        <dbReference type="PROSITE" id="PS50059"/>
    </source>
</evidence>
<comment type="similarity">
    <text evidence="2">Belongs to the FKBP-type PPIase family.</text>
</comment>
<dbReference type="EC" id="5.2.1.8" evidence="3 6"/>
<comment type="caution">
    <text evidence="10">The sequence shown here is derived from an EMBL/GenBank/DDBJ whole genome shotgun (WGS) entry which is preliminary data.</text>
</comment>
<feature type="region of interest" description="Disordered" evidence="7">
    <location>
        <begin position="41"/>
        <end position="87"/>
    </location>
</feature>
<dbReference type="InterPro" id="IPR001179">
    <property type="entry name" value="PPIase_FKBP_dom"/>
</dbReference>
<evidence type="ECO:0000256" key="6">
    <source>
        <dbReference type="PROSITE-ProRule" id="PRU00277"/>
    </source>
</evidence>
<dbReference type="EMBL" id="WPCU01000005">
    <property type="protein sequence ID" value="MVA75606.1"/>
    <property type="molecule type" value="Genomic_DNA"/>
</dbReference>
<dbReference type="InterPro" id="IPR046357">
    <property type="entry name" value="PPIase_dom_sf"/>
</dbReference>
<evidence type="ECO:0000256" key="3">
    <source>
        <dbReference type="ARBA" id="ARBA00013194"/>
    </source>
</evidence>
<dbReference type="AlphaFoldDB" id="A0A6A9URS2"/>
<keyword evidence="8" id="KW-0732">Signal</keyword>
<dbReference type="PANTHER" id="PTHR43811:SF19">
    <property type="entry name" value="39 KDA FK506-BINDING NUCLEAR PROTEIN"/>
    <property type="match status" value="1"/>
</dbReference>
<evidence type="ECO:0000256" key="7">
    <source>
        <dbReference type="SAM" id="MobiDB-lite"/>
    </source>
</evidence>
<feature type="chain" id="PRO_5038641593" description="peptidylprolyl isomerase" evidence="8">
    <location>
        <begin position="39"/>
        <end position="358"/>
    </location>
</feature>
<keyword evidence="4 6" id="KW-0697">Rotamase</keyword>
<evidence type="ECO:0000256" key="2">
    <source>
        <dbReference type="ARBA" id="ARBA00006577"/>
    </source>
</evidence>
<dbReference type="GO" id="GO:0003755">
    <property type="term" value="F:peptidyl-prolyl cis-trans isomerase activity"/>
    <property type="evidence" value="ECO:0007669"/>
    <property type="project" value="UniProtKB-KW"/>
</dbReference>